<dbReference type="PROSITE" id="PS51186">
    <property type="entry name" value="GNAT"/>
    <property type="match status" value="1"/>
</dbReference>
<dbReference type="Pfam" id="PF13549">
    <property type="entry name" value="ATP-grasp_5"/>
    <property type="match status" value="1"/>
</dbReference>
<dbReference type="PROSITE" id="PS50975">
    <property type="entry name" value="ATP_GRASP"/>
    <property type="match status" value="1"/>
</dbReference>
<dbReference type="InterPro" id="IPR032875">
    <property type="entry name" value="Succ_CoA_lig_flav_dom"/>
</dbReference>
<evidence type="ECO:0008006" key="7">
    <source>
        <dbReference type="Google" id="ProtNLM"/>
    </source>
</evidence>
<dbReference type="Pfam" id="PF13607">
    <property type="entry name" value="Succ_CoA_lig"/>
    <property type="match status" value="1"/>
</dbReference>
<sequence>MERSAWVDVLLQDGTIVRVRDAVAGDRGQLVDLHLQLSDLGRYRRFFHVGHFDSTHFVDQLLPQLASGDAVAKVAVVDGRIVALASATSTGDGAAELGLVVADQHAHRGLATLLLEHLAFAAAGAGITELVAYVLADNAAVFDVLRHVGFEIASTPHQETVEVRFPIRLTDRVLEAMITREQRADADSLRALLRPRSVAVIGASRQEDHAGHQVVRNLLRAGFTGKVYPVNPHCDYLLGLRCHGSIREVAPVDLAVVAVPAAQVLEVVRECADSGVRDLVILSSGFAEDGPEGCRRQDEMLAIARGAGMRVVGPNCLGIANTDPEVRLDATFSPMSVGRGTVAMMAQSGAVGIAVLQRAEELGVGLSAFISSGNKADVSCNDLLMYAAEDEATDVVALYLESFGNPRKFSRLARRLAARKPIVALIGGSSHAGRQAAIGHTASAVTSSTAVDALFQQCGVIGVQGLEQLLQTTSVLANQPLPAGRRVGIISNAGGPGVLAADACESVGLSLATLSAETMARIRDIVPDASSEQMPVDLGSGVGWEAFSQVVSTVAHSGEVDMLILMRTPLPALSYAAFARALRTSLRAAPDAETPPVTTVAVMLDTHGPTRPIRAGHHHVPVFAFPEDAARALGPIATYAEWRAAPRVPVAETAAGSRATARDVVARALRATPAGGRLAEPDVRQLLAAYGIGVLPSVVTRGVEEAVDAAAWVGYPVAVKIADPDLVHRTDVGGVRLGLTGPDAVRAAARELLDVPVEHPGLLVQRQVAPGIELIAGVTHDKVFGPLVMVGYGGIYTELIGDRSFRLTPLSRADAASALAELRTAPLLSGYRGAPPQDVAAVEHLLVCLGRLAEDIPEIAEIDLNPVIVHERGVSVVDAKVRLHPAVPAPDPDLRRLSAPIGQVGPLGSDGSA</sequence>
<dbReference type="SMART" id="SM00881">
    <property type="entry name" value="CoA_binding"/>
    <property type="match status" value="1"/>
</dbReference>
<organism evidence="5 6">
    <name type="scientific">Nocardioides luteus</name>
    <dbReference type="NCBI Taxonomy" id="1844"/>
    <lineage>
        <taxon>Bacteria</taxon>
        <taxon>Bacillati</taxon>
        <taxon>Actinomycetota</taxon>
        <taxon>Actinomycetes</taxon>
        <taxon>Propionibacteriales</taxon>
        <taxon>Nocardioidaceae</taxon>
        <taxon>Nocardioides</taxon>
    </lineage>
</organism>
<dbReference type="STRING" id="1844.UG56_006330"/>
<feature type="domain" description="ATP-grasp" evidence="3">
    <location>
        <begin position="684"/>
        <end position="720"/>
    </location>
</feature>
<dbReference type="InterPro" id="IPR016181">
    <property type="entry name" value="Acyl_CoA_acyltransferase"/>
</dbReference>
<gene>
    <name evidence="5" type="ORF">UG56_006330</name>
</gene>
<dbReference type="GO" id="GO:0046872">
    <property type="term" value="F:metal ion binding"/>
    <property type="evidence" value="ECO:0007669"/>
    <property type="project" value="InterPro"/>
</dbReference>
<dbReference type="SUPFAM" id="SSF52210">
    <property type="entry name" value="Succinyl-CoA synthetase domains"/>
    <property type="match status" value="2"/>
</dbReference>
<dbReference type="Pfam" id="PF00583">
    <property type="entry name" value="Acetyltransf_1"/>
    <property type="match status" value="1"/>
</dbReference>
<dbReference type="InterPro" id="IPR000182">
    <property type="entry name" value="GNAT_dom"/>
</dbReference>
<evidence type="ECO:0000313" key="5">
    <source>
        <dbReference type="EMBL" id="OIJ27720.1"/>
    </source>
</evidence>
<evidence type="ECO:0000259" key="3">
    <source>
        <dbReference type="PROSITE" id="PS50975"/>
    </source>
</evidence>
<reference evidence="5" key="1">
    <citation type="submission" date="2016-10" db="EMBL/GenBank/DDBJ databases">
        <title>Draft Genome Sequence of Nocardioides luteus Strain BAFB, an Alkane-Degrading Bacterium Isolated from JP-7 Polluted Soil.</title>
        <authorList>
            <person name="Brown L."/>
            <person name="Ruiz O.N."/>
            <person name="Gunasekera T."/>
        </authorList>
    </citation>
    <scope>NUCLEOTIDE SEQUENCE [LARGE SCALE GENOMIC DNA]</scope>
    <source>
        <strain evidence="5">BAFB</strain>
    </source>
</reference>
<dbReference type="PANTHER" id="PTHR42793">
    <property type="entry name" value="COA BINDING DOMAIN CONTAINING PROTEIN"/>
    <property type="match status" value="1"/>
</dbReference>
<dbReference type="Pfam" id="PF13380">
    <property type="entry name" value="CoA_binding_2"/>
    <property type="match status" value="1"/>
</dbReference>
<feature type="region of interest" description="Disordered" evidence="2">
    <location>
        <begin position="892"/>
        <end position="913"/>
    </location>
</feature>
<dbReference type="CDD" id="cd04301">
    <property type="entry name" value="NAT_SF"/>
    <property type="match status" value="1"/>
</dbReference>
<dbReference type="GO" id="GO:0016747">
    <property type="term" value="F:acyltransferase activity, transferring groups other than amino-acyl groups"/>
    <property type="evidence" value="ECO:0007669"/>
    <property type="project" value="InterPro"/>
</dbReference>
<protein>
    <recommendedName>
        <fullName evidence="7">GNAT family N-acetyltransferase</fullName>
    </recommendedName>
</protein>
<feature type="domain" description="N-acetyltransferase" evidence="4">
    <location>
        <begin position="17"/>
        <end position="172"/>
    </location>
</feature>
<keyword evidence="1" id="KW-0547">Nucleotide-binding</keyword>
<evidence type="ECO:0000259" key="4">
    <source>
        <dbReference type="PROSITE" id="PS51186"/>
    </source>
</evidence>
<dbReference type="Gene3D" id="3.40.50.720">
    <property type="entry name" value="NAD(P)-binding Rossmann-like Domain"/>
    <property type="match status" value="1"/>
</dbReference>
<dbReference type="InterPro" id="IPR036291">
    <property type="entry name" value="NAD(P)-bd_dom_sf"/>
</dbReference>
<proteinExistence type="predicted"/>
<dbReference type="SUPFAM" id="SSF55729">
    <property type="entry name" value="Acyl-CoA N-acyltransferases (Nat)"/>
    <property type="match status" value="1"/>
</dbReference>
<name>A0A1J4NAP6_9ACTN</name>
<dbReference type="GO" id="GO:0005524">
    <property type="term" value="F:ATP binding"/>
    <property type="evidence" value="ECO:0007669"/>
    <property type="project" value="UniProtKB-UniRule"/>
</dbReference>
<dbReference type="InterPro" id="IPR016102">
    <property type="entry name" value="Succinyl-CoA_synth-like"/>
</dbReference>
<evidence type="ECO:0000256" key="1">
    <source>
        <dbReference type="PROSITE-ProRule" id="PRU00409"/>
    </source>
</evidence>
<evidence type="ECO:0000313" key="6">
    <source>
        <dbReference type="Proteomes" id="UP000033772"/>
    </source>
</evidence>
<keyword evidence="1" id="KW-0067">ATP-binding</keyword>
<accession>A0A1J4NAP6</accession>
<dbReference type="SUPFAM" id="SSF56059">
    <property type="entry name" value="Glutathione synthetase ATP-binding domain-like"/>
    <property type="match status" value="1"/>
</dbReference>
<dbReference type="AlphaFoldDB" id="A0A1J4NAP6"/>
<dbReference type="EMBL" id="JZDQ02000007">
    <property type="protein sequence ID" value="OIJ27720.1"/>
    <property type="molecule type" value="Genomic_DNA"/>
</dbReference>
<evidence type="ECO:0000256" key="2">
    <source>
        <dbReference type="SAM" id="MobiDB-lite"/>
    </source>
</evidence>
<keyword evidence="6" id="KW-1185">Reference proteome</keyword>
<dbReference type="Gene3D" id="3.30.470.20">
    <property type="entry name" value="ATP-grasp fold, B domain"/>
    <property type="match status" value="1"/>
</dbReference>
<comment type="caution">
    <text evidence="5">The sequence shown here is derived from an EMBL/GenBank/DDBJ whole genome shotgun (WGS) entry which is preliminary data.</text>
</comment>
<dbReference type="InterPro" id="IPR011761">
    <property type="entry name" value="ATP-grasp"/>
</dbReference>
<dbReference type="Gene3D" id="3.30.1490.20">
    <property type="entry name" value="ATP-grasp fold, A domain"/>
    <property type="match status" value="1"/>
</dbReference>
<dbReference type="InterPro" id="IPR013815">
    <property type="entry name" value="ATP_grasp_subdomain_1"/>
</dbReference>
<dbReference type="Gene3D" id="3.40.630.30">
    <property type="match status" value="1"/>
</dbReference>
<dbReference type="InterPro" id="IPR003781">
    <property type="entry name" value="CoA-bd"/>
</dbReference>
<dbReference type="Gene3D" id="3.40.50.261">
    <property type="entry name" value="Succinyl-CoA synthetase domains"/>
    <property type="match status" value="2"/>
</dbReference>
<dbReference type="SUPFAM" id="SSF51735">
    <property type="entry name" value="NAD(P)-binding Rossmann-fold domains"/>
    <property type="match status" value="1"/>
</dbReference>
<dbReference type="Proteomes" id="UP000033772">
    <property type="component" value="Unassembled WGS sequence"/>
</dbReference>
<dbReference type="PANTHER" id="PTHR42793:SF1">
    <property type="entry name" value="PEPTIDYL-LYSINE N-ACETYLTRANSFERASE PATZ"/>
    <property type="match status" value="1"/>
</dbReference>